<reference evidence="14" key="4">
    <citation type="submission" date="2025-09" db="UniProtKB">
        <authorList>
            <consortium name="Ensembl"/>
        </authorList>
    </citation>
    <scope>IDENTIFICATION</scope>
</reference>
<dbReference type="RefSeq" id="XP_010884779.2">
    <property type="nucleotide sequence ID" value="XM_010886477.4"/>
</dbReference>
<evidence type="ECO:0000256" key="3">
    <source>
        <dbReference type="ARBA" id="ARBA00004550"/>
    </source>
</evidence>
<evidence type="ECO:0000256" key="1">
    <source>
        <dbReference type="ARBA" id="ARBA00004371"/>
    </source>
</evidence>
<dbReference type="Gene3D" id="2.80.10.50">
    <property type="match status" value="1"/>
</dbReference>
<dbReference type="GeneID" id="105019922"/>
<feature type="region of interest" description="Disordered" evidence="13">
    <location>
        <begin position="121"/>
        <end position="146"/>
    </location>
</feature>
<dbReference type="GO" id="GO:0042119">
    <property type="term" value="P:neutrophil activation"/>
    <property type="evidence" value="ECO:0007669"/>
    <property type="project" value="TreeGrafter"/>
</dbReference>
<dbReference type="GO" id="GO:0048246">
    <property type="term" value="P:macrophage chemotaxis"/>
    <property type="evidence" value="ECO:0007669"/>
    <property type="project" value="TreeGrafter"/>
</dbReference>
<reference evidence="14" key="2">
    <citation type="submission" date="2020-02" db="EMBL/GenBank/DDBJ databases">
        <title>Esox lucius (northern pike) genome, fEsoLuc1, primary haplotype.</title>
        <authorList>
            <person name="Myers G."/>
            <person name="Karagic N."/>
            <person name="Meyer A."/>
            <person name="Pippel M."/>
            <person name="Reichard M."/>
            <person name="Winkler S."/>
            <person name="Tracey A."/>
            <person name="Sims Y."/>
            <person name="Howe K."/>
            <person name="Rhie A."/>
            <person name="Formenti G."/>
            <person name="Durbin R."/>
            <person name="Fedrigo O."/>
            <person name="Jarvis E.D."/>
        </authorList>
    </citation>
    <scope>NUCLEOTIDE SEQUENCE [LARGE SCALE GENOMIC DNA]</scope>
</reference>
<dbReference type="GO" id="GO:0010628">
    <property type="term" value="P:positive regulation of gene expression"/>
    <property type="evidence" value="ECO:0007669"/>
    <property type="project" value="TreeGrafter"/>
</dbReference>
<evidence type="ECO:0000256" key="9">
    <source>
        <dbReference type="ARBA" id="ARBA00023198"/>
    </source>
</evidence>
<keyword evidence="10" id="KW-0458">Lysosome</keyword>
<keyword evidence="7 12" id="KW-0964">Secreted</keyword>
<dbReference type="GO" id="GO:0005829">
    <property type="term" value="C:cytosol"/>
    <property type="evidence" value="ECO:0007669"/>
    <property type="project" value="UniProtKB-SubCell"/>
</dbReference>
<evidence type="ECO:0000256" key="7">
    <source>
        <dbReference type="ARBA" id="ARBA00022525"/>
    </source>
</evidence>
<evidence type="ECO:0000313" key="14">
    <source>
        <dbReference type="Ensembl" id="ENSELUP00000033536.2"/>
    </source>
</evidence>
<dbReference type="GeneTree" id="ENSGT00980000199728"/>
<evidence type="ECO:0000256" key="2">
    <source>
        <dbReference type="ARBA" id="ARBA00004514"/>
    </source>
</evidence>
<evidence type="ECO:0000256" key="12">
    <source>
        <dbReference type="RuleBase" id="RU003753"/>
    </source>
</evidence>
<dbReference type="RefSeq" id="XP_010884778.2">
    <property type="nucleotide sequence ID" value="XM_010886476.4"/>
</dbReference>
<comment type="similarity">
    <text evidence="4 12">Belongs to the IL-1 family.</text>
</comment>
<sequence length="355" mass="40201">MDIKDSPVKGGVTIIHTEEDGKHHYQVEKVLRFKKGGLGGGAFASHGDMFVKINGLDLEDVAPEEFAKMLAKEHPMLTILPASRPPPETCPEGEVLQPVTKENIMFSFSLEMRREDDMENLEIDGYPPRDDITNENVSAVDDDDDDDDDDLILVAMRNTTISVIRGRGNCDGKPCDINEVVMVAESSKITHVSRGMGNLENVKQWDNTYIENFIDRMYLRSQPTRARKIIPTLSENPEKITIYHYKSDCVDGDFKGVPVVLNFTNSNCFLKCVQDGKRVFLNVEACDKNKLKSIKKDDMDVLPFVFYMKAEGSKTRQFESAVCQGWFIHTSDQFKVVLEKPQTTADKSFFFIIHK</sequence>
<dbReference type="SMART" id="SM00125">
    <property type="entry name" value="IL1"/>
    <property type="match status" value="1"/>
</dbReference>
<accession>A0A3P8ZY80</accession>
<dbReference type="GO" id="GO:0005615">
    <property type="term" value="C:extracellular space"/>
    <property type="evidence" value="ECO:0007669"/>
    <property type="project" value="UniProtKB-KW"/>
</dbReference>
<dbReference type="InParanoid" id="A0A3P8ZY80"/>
<dbReference type="KEGG" id="els:105019922"/>
<dbReference type="GO" id="GO:0005125">
    <property type="term" value="F:cytokine activity"/>
    <property type="evidence" value="ECO:0007669"/>
    <property type="project" value="UniProtKB-UniRule"/>
</dbReference>
<dbReference type="Ensembl" id="ENSELUT00000000446.3">
    <property type="protein sequence ID" value="ENSELUP00000033536.2"/>
    <property type="gene ID" value="ENSELUG00000001409.3"/>
</dbReference>
<dbReference type="Proteomes" id="UP000265140">
    <property type="component" value="Chromosome 22"/>
</dbReference>
<evidence type="ECO:0000256" key="6">
    <source>
        <dbReference type="ARBA" id="ARBA00022514"/>
    </source>
</evidence>
<keyword evidence="5" id="KW-0963">Cytoplasm</keyword>
<dbReference type="SUPFAM" id="SSF50353">
    <property type="entry name" value="Cytokine"/>
    <property type="match status" value="1"/>
</dbReference>
<keyword evidence="15" id="KW-1185">Reference proteome</keyword>
<protein>
    <recommendedName>
        <fullName evidence="12">Interleukin-1</fullName>
    </recommendedName>
</protein>
<dbReference type="InterPro" id="IPR000975">
    <property type="entry name" value="IL-1_fam"/>
</dbReference>
<keyword evidence="8" id="KW-0666">Pyrogen</keyword>
<dbReference type="GO" id="GO:0001660">
    <property type="term" value="P:fever generation"/>
    <property type="evidence" value="ECO:0007669"/>
    <property type="project" value="UniProtKB-KW"/>
</dbReference>
<dbReference type="Bgee" id="ENSELUG00000001409">
    <property type="expression patterns" value="Expressed in head kidney and 13 other cell types or tissues"/>
</dbReference>
<dbReference type="GO" id="GO:1901222">
    <property type="term" value="P:regulation of non-canonical NF-kappaB signal transduction"/>
    <property type="evidence" value="ECO:0007669"/>
    <property type="project" value="TreeGrafter"/>
</dbReference>
<dbReference type="GO" id="GO:0005764">
    <property type="term" value="C:lysosome"/>
    <property type="evidence" value="ECO:0007669"/>
    <property type="project" value="UniProtKB-SubCell"/>
</dbReference>
<dbReference type="InterPro" id="IPR008996">
    <property type="entry name" value="IL1/FGF"/>
</dbReference>
<dbReference type="AlphaFoldDB" id="A0A3P8ZY80"/>
<evidence type="ECO:0000256" key="4">
    <source>
        <dbReference type="ARBA" id="ARBA00010448"/>
    </source>
</evidence>
<evidence type="ECO:0000256" key="10">
    <source>
        <dbReference type="ARBA" id="ARBA00023228"/>
    </source>
</evidence>
<dbReference type="GO" id="GO:0019221">
    <property type="term" value="P:cytokine-mediated signaling pathway"/>
    <property type="evidence" value="ECO:0007669"/>
    <property type="project" value="TreeGrafter"/>
</dbReference>
<evidence type="ECO:0000256" key="13">
    <source>
        <dbReference type="SAM" id="MobiDB-lite"/>
    </source>
</evidence>
<dbReference type="GO" id="GO:0005149">
    <property type="term" value="F:interleukin-1 receptor binding"/>
    <property type="evidence" value="ECO:0007669"/>
    <property type="project" value="UniProtKB-UniRule"/>
</dbReference>
<organism evidence="14 15">
    <name type="scientific">Esox lucius</name>
    <name type="common">Northern pike</name>
    <dbReference type="NCBI Taxonomy" id="8010"/>
    <lineage>
        <taxon>Eukaryota</taxon>
        <taxon>Metazoa</taxon>
        <taxon>Chordata</taxon>
        <taxon>Craniata</taxon>
        <taxon>Vertebrata</taxon>
        <taxon>Euteleostomi</taxon>
        <taxon>Actinopterygii</taxon>
        <taxon>Neopterygii</taxon>
        <taxon>Teleostei</taxon>
        <taxon>Protacanthopterygii</taxon>
        <taxon>Esociformes</taxon>
        <taxon>Esocidae</taxon>
        <taxon>Esox</taxon>
    </lineage>
</organism>
<dbReference type="GO" id="GO:0071222">
    <property type="term" value="P:cellular response to lipopolysaccharide"/>
    <property type="evidence" value="ECO:0007669"/>
    <property type="project" value="TreeGrafter"/>
</dbReference>
<proteinExistence type="inferred from homology"/>
<dbReference type="PRINTS" id="PR00264">
    <property type="entry name" value="INTERLEUKIN1"/>
</dbReference>
<dbReference type="PANTHER" id="PTHR10078">
    <property type="entry name" value="INTERLEUKIN-1 FAMILY MEMBER"/>
    <property type="match status" value="1"/>
</dbReference>
<keyword evidence="9" id="KW-0395">Inflammatory response</keyword>
<dbReference type="GO" id="GO:0006955">
    <property type="term" value="P:immune response"/>
    <property type="evidence" value="ECO:0007669"/>
    <property type="project" value="InterPro"/>
</dbReference>
<dbReference type="OrthoDB" id="8962877at2759"/>
<dbReference type="GO" id="GO:0051781">
    <property type="term" value="P:positive regulation of cell division"/>
    <property type="evidence" value="ECO:0007669"/>
    <property type="project" value="UniProtKB-KW"/>
</dbReference>
<dbReference type="CDD" id="cd00100">
    <property type="entry name" value="beta-trefoil_IL1"/>
    <property type="match status" value="1"/>
</dbReference>
<evidence type="ECO:0000313" key="15">
    <source>
        <dbReference type="Proteomes" id="UP000265140"/>
    </source>
</evidence>
<reference evidence="15" key="1">
    <citation type="journal article" date="2014" name="PLoS ONE">
        <title>The genome and linkage map of the northern pike (Esox lucius): conserved synteny revealed between the salmonid sister group and the Neoteleostei.</title>
        <authorList>
            <person name="Rondeau E.B."/>
            <person name="Minkley D.R."/>
            <person name="Leong J.S."/>
            <person name="Messmer A.M."/>
            <person name="Jantzen J.R."/>
            <person name="von Schalburg K.R."/>
            <person name="Lemon C."/>
            <person name="Bird N.H."/>
            <person name="Koop B.F."/>
        </authorList>
    </citation>
    <scope>NUCLEOTIDE SEQUENCE</scope>
</reference>
<dbReference type="Pfam" id="PF00340">
    <property type="entry name" value="IL1"/>
    <property type="match status" value="1"/>
</dbReference>
<name>A0A3P8ZY80_ESOLU</name>
<keyword evidence="6" id="KW-0202">Cytokine</keyword>
<evidence type="ECO:0000256" key="5">
    <source>
        <dbReference type="ARBA" id="ARBA00022490"/>
    </source>
</evidence>
<reference evidence="14" key="3">
    <citation type="submission" date="2025-08" db="UniProtKB">
        <authorList>
            <consortium name="Ensembl"/>
        </authorList>
    </citation>
    <scope>IDENTIFICATION</scope>
</reference>
<evidence type="ECO:0000256" key="8">
    <source>
        <dbReference type="ARBA" id="ARBA00022620"/>
    </source>
</evidence>
<dbReference type="OMA" id="HEGKHQY"/>
<dbReference type="PANTHER" id="PTHR10078:SF30">
    <property type="entry name" value="INTERLEUKIN-1 BETA"/>
    <property type="match status" value="1"/>
</dbReference>
<keyword evidence="11" id="KW-0497">Mitogen</keyword>
<evidence type="ECO:0000256" key="11">
    <source>
        <dbReference type="ARBA" id="ARBA00023246"/>
    </source>
</evidence>
<comment type="subcellular location">
    <subcellularLocation>
        <location evidence="2">Cytoplasm</location>
        <location evidence="2">Cytosol</location>
    </subcellularLocation>
    <subcellularLocation>
        <location evidence="1">Lysosome</location>
    </subcellularLocation>
    <subcellularLocation>
        <location evidence="3">Secreted</location>
        <location evidence="3">Extracellular exosome</location>
    </subcellularLocation>
</comment>